<gene>
    <name evidence="2" type="ORF">SGFS_086120</name>
</gene>
<evidence type="ECO:0008006" key="4">
    <source>
        <dbReference type="Google" id="ProtNLM"/>
    </source>
</evidence>
<evidence type="ECO:0000256" key="1">
    <source>
        <dbReference type="SAM" id="MobiDB-lite"/>
    </source>
</evidence>
<dbReference type="EMBL" id="AP018448">
    <property type="protein sequence ID" value="BBC37318.1"/>
    <property type="molecule type" value="Genomic_DNA"/>
</dbReference>
<reference evidence="2 3" key="2">
    <citation type="journal article" date="2023" name="ChemBioChem">
        <title>Acyltransferase Domain Exchange between Two Independent Type I Polyketide Synthases in the Same Producer Strain of Macrolide Antibiotics.</title>
        <authorList>
            <person name="Kudo F."/>
            <person name="Kishikawa K."/>
            <person name="Tsuboi K."/>
            <person name="Kido T."/>
            <person name="Usui T."/>
            <person name="Hashimoto J."/>
            <person name="Shin-Ya K."/>
            <person name="Miyanaga A."/>
            <person name="Eguchi T."/>
        </authorList>
    </citation>
    <scope>NUCLEOTIDE SEQUENCE [LARGE SCALE GENOMIC DNA]</scope>
    <source>
        <strain evidence="2 3">A-8890</strain>
    </source>
</reference>
<name>A0ABM7FLW7_9ACTN</name>
<evidence type="ECO:0000313" key="3">
    <source>
        <dbReference type="Proteomes" id="UP001321542"/>
    </source>
</evidence>
<protein>
    <recommendedName>
        <fullName evidence="4">Lipoprotein</fullName>
    </recommendedName>
</protein>
<sequence>MALLTGVPATGCGKSGSPDSGSRAGSASPSPSATPPEEICTRLVAYWSRRTLTGDTYGDYQSTGLSDGQYEILREVVDAAREERKRAGRKAAERVIDTRAGALCEKRYRDGGPTGAPWG</sequence>
<proteinExistence type="predicted"/>
<feature type="compositionally biased region" description="Low complexity" evidence="1">
    <location>
        <begin position="15"/>
        <end position="31"/>
    </location>
</feature>
<dbReference type="Proteomes" id="UP001321542">
    <property type="component" value="Chromosome"/>
</dbReference>
<keyword evidence="3" id="KW-1185">Reference proteome</keyword>
<dbReference type="RefSeq" id="WP_286257616.1">
    <property type="nucleotide sequence ID" value="NZ_AP018448.1"/>
</dbReference>
<organism evidence="2 3">
    <name type="scientific">Streptomyces graminofaciens</name>
    <dbReference type="NCBI Taxonomy" id="68212"/>
    <lineage>
        <taxon>Bacteria</taxon>
        <taxon>Bacillati</taxon>
        <taxon>Actinomycetota</taxon>
        <taxon>Actinomycetes</taxon>
        <taxon>Kitasatosporales</taxon>
        <taxon>Streptomycetaceae</taxon>
        <taxon>Streptomyces</taxon>
    </lineage>
</organism>
<evidence type="ECO:0000313" key="2">
    <source>
        <dbReference type="EMBL" id="BBC37318.1"/>
    </source>
</evidence>
<accession>A0ABM7FLW7</accession>
<reference evidence="2 3" key="1">
    <citation type="journal article" date="2010" name="ChemBioChem">
        <title>Cloning and characterization of the biosynthetic gene cluster of 16-membered macrolide antibiotic FD-891: involvement of a dual functional cytochrome P450 monooxygenase catalyzing epoxidation and hydroxylation.</title>
        <authorList>
            <person name="Kudo F."/>
            <person name="Motegi A."/>
            <person name="Mizoue K."/>
            <person name="Eguchi T."/>
        </authorList>
    </citation>
    <scope>NUCLEOTIDE SEQUENCE [LARGE SCALE GENOMIC DNA]</scope>
    <source>
        <strain evidence="2 3">A-8890</strain>
    </source>
</reference>
<feature type="region of interest" description="Disordered" evidence="1">
    <location>
        <begin position="1"/>
        <end position="38"/>
    </location>
</feature>